<organism evidence="1 2">
    <name type="scientific">Evansella alkalicola</name>
    <dbReference type="NCBI Taxonomy" id="745819"/>
    <lineage>
        <taxon>Bacteria</taxon>
        <taxon>Bacillati</taxon>
        <taxon>Bacillota</taxon>
        <taxon>Bacilli</taxon>
        <taxon>Bacillales</taxon>
        <taxon>Bacillaceae</taxon>
        <taxon>Evansella</taxon>
    </lineage>
</organism>
<evidence type="ECO:0000313" key="2">
    <source>
        <dbReference type="Proteomes" id="UP000790580"/>
    </source>
</evidence>
<protein>
    <submittedName>
        <fullName evidence="1">Uncharacterized protein</fullName>
    </submittedName>
</protein>
<reference evidence="1 2" key="1">
    <citation type="submission" date="2021-06" db="EMBL/GenBank/DDBJ databases">
        <title>Bacillus sp. RD4P76, an endophyte from a halophyte.</title>
        <authorList>
            <person name="Sun J.-Q."/>
        </authorList>
    </citation>
    <scope>NUCLEOTIDE SEQUENCE [LARGE SCALE GENOMIC DNA]</scope>
    <source>
        <strain evidence="1 2">JCM 17098</strain>
    </source>
</reference>
<proteinExistence type="predicted"/>
<dbReference type="RefSeq" id="WP_088075129.1">
    <property type="nucleotide sequence ID" value="NZ_JAHQCR010000088.1"/>
</dbReference>
<accession>A0ABS6K0R9</accession>
<sequence length="83" mass="9640">MAIGNEQLKGKMVSSYQLDQRFNELLVQIESLDRKLKLKNVKIEEVNATHNQMLAFCDSLDEFDMELNNMEHNLKLRAATLTK</sequence>
<comment type="caution">
    <text evidence="1">The sequence shown here is derived from an EMBL/GenBank/DDBJ whole genome shotgun (WGS) entry which is preliminary data.</text>
</comment>
<dbReference type="Proteomes" id="UP000790580">
    <property type="component" value="Unassembled WGS sequence"/>
</dbReference>
<name>A0ABS6K0R9_9BACI</name>
<dbReference type="EMBL" id="JAHQCR010000088">
    <property type="protein sequence ID" value="MBU9723901.1"/>
    <property type="molecule type" value="Genomic_DNA"/>
</dbReference>
<keyword evidence="2" id="KW-1185">Reference proteome</keyword>
<evidence type="ECO:0000313" key="1">
    <source>
        <dbReference type="EMBL" id="MBU9723901.1"/>
    </source>
</evidence>
<gene>
    <name evidence="1" type="ORF">KS407_20990</name>
</gene>